<dbReference type="OrthoDB" id="9768147at2"/>
<keyword evidence="11" id="KW-1185">Reference proteome</keyword>
<keyword evidence="4" id="KW-0812">Transmembrane</keyword>
<evidence type="ECO:0000256" key="4">
    <source>
        <dbReference type="ARBA" id="ARBA00022692"/>
    </source>
</evidence>
<dbReference type="EMBL" id="VFWZ01000002">
    <property type="protein sequence ID" value="TPN87655.1"/>
    <property type="molecule type" value="Genomic_DNA"/>
</dbReference>
<dbReference type="Gene3D" id="2.60.40.1120">
    <property type="entry name" value="Carboxypeptidase-like, regulatory domain"/>
    <property type="match status" value="1"/>
</dbReference>
<evidence type="ECO:0000313" key="11">
    <source>
        <dbReference type="Proteomes" id="UP000315540"/>
    </source>
</evidence>
<accession>A0A504JGW2</accession>
<evidence type="ECO:0000256" key="7">
    <source>
        <dbReference type="SAM" id="SignalP"/>
    </source>
</evidence>
<organism evidence="10 11">
    <name type="scientific">Aquimarina algicola</name>
    <dbReference type="NCBI Taxonomy" id="2589995"/>
    <lineage>
        <taxon>Bacteria</taxon>
        <taxon>Pseudomonadati</taxon>
        <taxon>Bacteroidota</taxon>
        <taxon>Flavobacteriia</taxon>
        <taxon>Flavobacteriales</taxon>
        <taxon>Flavobacteriaceae</taxon>
        <taxon>Aquimarina</taxon>
    </lineage>
</organism>
<comment type="caution">
    <text evidence="10">The sequence shown here is derived from an EMBL/GenBank/DDBJ whole genome shotgun (WGS) entry which is preliminary data.</text>
</comment>
<dbReference type="Proteomes" id="UP000315540">
    <property type="component" value="Unassembled WGS sequence"/>
</dbReference>
<dbReference type="Pfam" id="PF07715">
    <property type="entry name" value="Plug"/>
    <property type="match status" value="1"/>
</dbReference>
<name>A0A504JGW2_9FLAO</name>
<dbReference type="Gene3D" id="2.170.130.10">
    <property type="entry name" value="TonB-dependent receptor, plug domain"/>
    <property type="match status" value="1"/>
</dbReference>
<keyword evidence="5" id="KW-0472">Membrane</keyword>
<feature type="domain" description="TonB-dependent transporter Oar-like beta-barrel" evidence="9">
    <location>
        <begin position="246"/>
        <end position="344"/>
    </location>
</feature>
<dbReference type="Gene3D" id="2.40.170.20">
    <property type="entry name" value="TonB-dependent receptor, beta-barrel domain"/>
    <property type="match status" value="1"/>
</dbReference>
<evidence type="ECO:0000313" key="10">
    <source>
        <dbReference type="EMBL" id="TPN87655.1"/>
    </source>
</evidence>
<dbReference type="SUPFAM" id="SSF56935">
    <property type="entry name" value="Porins"/>
    <property type="match status" value="1"/>
</dbReference>
<keyword evidence="3" id="KW-1134">Transmembrane beta strand</keyword>
<dbReference type="InterPro" id="IPR008969">
    <property type="entry name" value="CarboxyPept-like_regulatory"/>
</dbReference>
<dbReference type="AlphaFoldDB" id="A0A504JGW2"/>
<feature type="domain" description="TonB-dependent receptor plug" evidence="8">
    <location>
        <begin position="134"/>
        <end position="241"/>
    </location>
</feature>
<dbReference type="InterPro" id="IPR036942">
    <property type="entry name" value="Beta-barrel_TonB_sf"/>
</dbReference>
<dbReference type="PANTHER" id="PTHR30069">
    <property type="entry name" value="TONB-DEPENDENT OUTER MEMBRANE RECEPTOR"/>
    <property type="match status" value="1"/>
</dbReference>
<keyword evidence="10" id="KW-0675">Receptor</keyword>
<keyword evidence="2" id="KW-0813">Transport</keyword>
<dbReference type="InterPro" id="IPR039426">
    <property type="entry name" value="TonB-dep_rcpt-like"/>
</dbReference>
<gene>
    <name evidence="10" type="ORF">FHK87_08750</name>
</gene>
<reference evidence="10 11" key="1">
    <citation type="submission" date="2019-06" db="EMBL/GenBank/DDBJ databases">
        <authorList>
            <person name="Meng X."/>
        </authorList>
    </citation>
    <scope>NUCLEOTIDE SEQUENCE [LARGE SCALE GENOMIC DNA]</scope>
    <source>
        <strain evidence="10 11">M625</strain>
    </source>
</reference>
<evidence type="ECO:0000256" key="1">
    <source>
        <dbReference type="ARBA" id="ARBA00004571"/>
    </source>
</evidence>
<dbReference type="GO" id="GO:0015344">
    <property type="term" value="F:siderophore uptake transmembrane transporter activity"/>
    <property type="evidence" value="ECO:0007669"/>
    <property type="project" value="TreeGrafter"/>
</dbReference>
<feature type="signal peptide" evidence="7">
    <location>
        <begin position="1"/>
        <end position="21"/>
    </location>
</feature>
<dbReference type="InterPro" id="IPR057601">
    <property type="entry name" value="Oar-like_b-barrel"/>
</dbReference>
<keyword evidence="7" id="KW-0732">Signal</keyword>
<dbReference type="GO" id="GO:0044718">
    <property type="term" value="P:siderophore transmembrane transport"/>
    <property type="evidence" value="ECO:0007669"/>
    <property type="project" value="TreeGrafter"/>
</dbReference>
<evidence type="ECO:0000256" key="5">
    <source>
        <dbReference type="ARBA" id="ARBA00023136"/>
    </source>
</evidence>
<dbReference type="InterPro" id="IPR012910">
    <property type="entry name" value="Plug_dom"/>
</dbReference>
<protein>
    <submittedName>
        <fullName evidence="10">TonB-dependent receptor</fullName>
    </submittedName>
</protein>
<evidence type="ECO:0000259" key="9">
    <source>
        <dbReference type="Pfam" id="PF25183"/>
    </source>
</evidence>
<proteinExistence type="predicted"/>
<evidence type="ECO:0000256" key="6">
    <source>
        <dbReference type="ARBA" id="ARBA00023237"/>
    </source>
</evidence>
<sequence length="1101" mass="122267">MKKITVLFFVILLAFVGETYAQGVTTSSINGKIIDNTGSPMPGANIVAIHNPTGTKYGVTTDFDGFYRISNMRVGGPYTITISYVGFKEVKKEGLFLQLGQSERISVQMEEEADALEEVIITAQANSVFDSGKTGSETTVTRRQLNTIPNTSRSISEFVRITPQARLAEGDDGFNFSIAGQNNRFNGIYVDGAVNNDAFGLAGSGTNGGQTGINPFTIDAIETIQINVAPFDVKQSGFAGGAVNAITRSGSNNWEGSVYTFFKNEDLVGKTPVDLVNEGDERQKLDEFTALTYGMRVGGPIIKDKLFFFANYERVDNEFNNPFNISNYTGSSTAADLANLRQTVLSRYNYDIGSFENNVSTLLGNTFTVRLDWNINENNQIFLKNNYVKSENLEGRASGIRTINFSNGSELFESVTNTTTLEWNTTIGNKFSNNLILGYSRVRDDRDPAGDPFPSVQLNDADGGRINFGAERFSTANLLDQDVFTLANNFNIYSGRHTVTIGTQNEYASAKNLFFASNFGYYQYFDQFEDVNGDGIETLVSTGTEQFLNQQAADRYDISYPLLEGSRVGDDAVGAAEFERVMFGFYAQDEVQFSENLKITAGLRVDIPFWEDGTVNEDFNNRTIPILEAAGKDLRGARVGKAINPRAHIAPRLGFNWDVKGNKTTQVRGGLGVFTSRVPLVWAGGTYNNNGVTQGASEERNFTEDIFFNSNVNEQPIHIDRGSGEVGGQIDLFSPDTKLPQVLKYNLAVDQKLPWWGLIASADLLYQDNITQLQYENLNIAGPVGTLNGGQDNRLRYNRGFIDRTYSGIYLASNVGAGYSYNATFTIQKPFSNGFQASASYSYGESKNVFDASSSQNSSQWRNQITVNGKNAGIPVARSDFSLGHRIIANASYEFKWNENIKTTIGLVYEGSQGAPFSYTYRTPNFGNFTLNDDTRDKALIYVPANRSEINLVDIVRNGVVTTSAEEQWQILNNYIEGNDYLRDRRGQYAERNGERGPWNHIFDFKFVQDFSLKVGNNTHGFQITADILNFGNFLNKDWGVRKFAGNFGEVQIIDLIGVDDNNVPSFQVNERNIENVEEIDDEGNQSSRWQMQIGLRYLFN</sequence>
<evidence type="ECO:0000259" key="8">
    <source>
        <dbReference type="Pfam" id="PF07715"/>
    </source>
</evidence>
<feature type="domain" description="TonB-dependent transporter Oar-like beta-barrel" evidence="9">
    <location>
        <begin position="360"/>
        <end position="1036"/>
    </location>
</feature>
<comment type="subcellular location">
    <subcellularLocation>
        <location evidence="1">Cell outer membrane</location>
        <topology evidence="1">Multi-pass membrane protein</topology>
    </subcellularLocation>
</comment>
<dbReference type="Pfam" id="PF13620">
    <property type="entry name" value="CarboxypepD_reg"/>
    <property type="match status" value="1"/>
</dbReference>
<dbReference type="PANTHER" id="PTHR30069:SF46">
    <property type="entry name" value="OAR PROTEIN"/>
    <property type="match status" value="1"/>
</dbReference>
<feature type="chain" id="PRO_5021374792" evidence="7">
    <location>
        <begin position="22"/>
        <end position="1101"/>
    </location>
</feature>
<dbReference type="InterPro" id="IPR037066">
    <property type="entry name" value="Plug_dom_sf"/>
</dbReference>
<keyword evidence="6" id="KW-0998">Cell outer membrane</keyword>
<dbReference type="RefSeq" id="WP_140592295.1">
    <property type="nucleotide sequence ID" value="NZ_VFWZ01000002.1"/>
</dbReference>
<dbReference type="SUPFAM" id="SSF49464">
    <property type="entry name" value="Carboxypeptidase regulatory domain-like"/>
    <property type="match status" value="1"/>
</dbReference>
<evidence type="ECO:0000256" key="3">
    <source>
        <dbReference type="ARBA" id="ARBA00022452"/>
    </source>
</evidence>
<dbReference type="GO" id="GO:0009279">
    <property type="term" value="C:cell outer membrane"/>
    <property type="evidence" value="ECO:0007669"/>
    <property type="project" value="UniProtKB-SubCell"/>
</dbReference>
<evidence type="ECO:0000256" key="2">
    <source>
        <dbReference type="ARBA" id="ARBA00022448"/>
    </source>
</evidence>
<dbReference type="Pfam" id="PF25183">
    <property type="entry name" value="OMP_b-brl_4"/>
    <property type="match status" value="2"/>
</dbReference>